<sequence>MVKVPSLQIVRPPREIAMSWHTMQGCIGVIRSAIRSPLLLGFVCDCQRRAHIRRIQCSNQY</sequence>
<evidence type="ECO:0000313" key="1">
    <source>
        <dbReference type="EMBL" id="AEK30442.1"/>
    </source>
</evidence>
<gene>
    <name evidence="1" type="ORF">BALAC2494_01689</name>
</gene>
<dbReference type="PROSITE" id="PS51257">
    <property type="entry name" value="PROKAR_LIPOPROTEIN"/>
    <property type="match status" value="1"/>
</dbReference>
<dbReference type="AlphaFoldDB" id="A0A806FVV5"/>
<evidence type="ECO:0000313" key="2">
    <source>
        <dbReference type="Proteomes" id="UP000008394"/>
    </source>
</evidence>
<dbReference type="Proteomes" id="UP000008394">
    <property type="component" value="Chromosome"/>
</dbReference>
<accession>A0A806FVV5</accession>
<dbReference type="EMBL" id="CP002915">
    <property type="protein sequence ID" value="AEK30442.1"/>
    <property type="molecule type" value="Genomic_DNA"/>
</dbReference>
<protein>
    <submittedName>
        <fullName evidence="1">Uncharacterized protein</fullName>
    </submittedName>
</protein>
<dbReference type="KEGG" id="bnm:BALAC2494_01689"/>
<proteinExistence type="predicted"/>
<name>A0A806FVV5_BIFAN</name>
<reference evidence="1 2" key="1">
    <citation type="journal article" date="2011" name="J. Bacteriol.">
        <title>Genome Sequence of the Probiotic Strain Bifidobacterium animalis subsp. lactis CNCM I-2494.</title>
        <authorList>
            <person name="Chervaux C."/>
            <person name="Grimaldi C."/>
            <person name="Bolotin A."/>
            <person name="Quinquis B."/>
            <person name="Legrain-Raspaud S."/>
            <person name="van Hylckama Vlieg J.E."/>
            <person name="Denariaz G."/>
            <person name="Smokvina T."/>
        </authorList>
    </citation>
    <scope>NUCLEOTIDE SEQUENCE [LARGE SCALE GENOMIC DNA]</scope>
    <source>
        <strain evidence="1 2">CNCM I-2494</strain>
    </source>
</reference>
<organism evidence="1 2">
    <name type="scientific">Bifidobacterium animalis subsp. lactis CNCM I-2494</name>
    <dbReference type="NCBI Taxonomy" id="1042403"/>
    <lineage>
        <taxon>Bacteria</taxon>
        <taxon>Bacillati</taxon>
        <taxon>Actinomycetota</taxon>
        <taxon>Actinomycetes</taxon>
        <taxon>Bifidobacteriales</taxon>
        <taxon>Bifidobacteriaceae</taxon>
        <taxon>Bifidobacterium</taxon>
    </lineage>
</organism>